<keyword evidence="4" id="KW-1185">Reference proteome</keyword>
<name>A0A9P1C231_9DINO</name>
<dbReference type="Proteomes" id="UP001152797">
    <property type="component" value="Unassembled WGS sequence"/>
</dbReference>
<dbReference type="EMBL" id="CAMXCT010000739">
    <property type="protein sequence ID" value="CAI3982718.1"/>
    <property type="molecule type" value="Genomic_DNA"/>
</dbReference>
<accession>A0A9P1C231</accession>
<feature type="compositionally biased region" description="Polar residues" evidence="1">
    <location>
        <begin position="15"/>
        <end position="34"/>
    </location>
</feature>
<feature type="compositionally biased region" description="Basic and acidic residues" evidence="1">
    <location>
        <begin position="105"/>
        <end position="118"/>
    </location>
</feature>
<proteinExistence type="predicted"/>
<feature type="compositionally biased region" description="Basic and acidic residues" evidence="1">
    <location>
        <begin position="1"/>
        <end position="12"/>
    </location>
</feature>
<dbReference type="EMBL" id="CAMXCT020000739">
    <property type="protein sequence ID" value="CAL1136093.1"/>
    <property type="molecule type" value="Genomic_DNA"/>
</dbReference>
<organism evidence="2">
    <name type="scientific">Cladocopium goreaui</name>
    <dbReference type="NCBI Taxonomy" id="2562237"/>
    <lineage>
        <taxon>Eukaryota</taxon>
        <taxon>Sar</taxon>
        <taxon>Alveolata</taxon>
        <taxon>Dinophyceae</taxon>
        <taxon>Suessiales</taxon>
        <taxon>Symbiodiniaceae</taxon>
        <taxon>Cladocopium</taxon>
    </lineage>
</organism>
<evidence type="ECO:0000313" key="3">
    <source>
        <dbReference type="EMBL" id="CAL4770030.1"/>
    </source>
</evidence>
<feature type="compositionally biased region" description="Basic and acidic residues" evidence="1">
    <location>
        <begin position="41"/>
        <end position="65"/>
    </location>
</feature>
<feature type="region of interest" description="Disordered" evidence="1">
    <location>
        <begin position="1"/>
        <end position="200"/>
    </location>
</feature>
<feature type="region of interest" description="Disordered" evidence="1">
    <location>
        <begin position="325"/>
        <end position="360"/>
    </location>
</feature>
<comment type="caution">
    <text evidence="2">The sequence shown here is derived from an EMBL/GenBank/DDBJ whole genome shotgun (WGS) entry which is preliminary data.</text>
</comment>
<sequence length="502" mass="56805">MDAGKESNHDEGSVLQAQSNASCKPDSPESTSRKVLSHLQDSWEPKPETAQEPKPEPDRGQKSEPETDQEPPEPKQKWETDQEPKPEPAETERPKQQKPQPETDQEPKPEPAETERPKQQKPQPETDQEPKPEPAETERPKQQKPEPETDQEPKPEPAETGRPKQQKSEPETDQEPKPELVLRKRPSRLAARQPSWSPTRGRLYGFNLAKYGEQFKVALKEFVERVSNEHTSIVEQPKFHTVKDAEGNFQSTLKLNDKTLLLLPDLREKTEFEGEKCASKKEADNSAAKAFWDDPRVLEIARTLKPSRKAQKIREHFDFVKCKEQREAKRKAPQGDGSLEKGGVVGRAEKSAKSLKSSPGVERSKYLASNSVALLHCLESALTWKAQGRRKKCWGQEDSTGSTAVTFDEVWANLKADWHNAKQKVETDGDLEGLDIDPLEQSFARLADEGQEYLDPKKIGTALQTSGIHGVTDDIMGKCTRRIRKLAHENVRLCWRLSVDVR</sequence>
<reference evidence="3 4" key="2">
    <citation type="submission" date="2024-05" db="EMBL/GenBank/DDBJ databases">
        <authorList>
            <person name="Chen Y."/>
            <person name="Shah S."/>
            <person name="Dougan E. K."/>
            <person name="Thang M."/>
            <person name="Chan C."/>
        </authorList>
    </citation>
    <scope>NUCLEOTIDE SEQUENCE [LARGE SCALE GENOMIC DNA]</scope>
</reference>
<dbReference type="AlphaFoldDB" id="A0A9P1C231"/>
<feature type="compositionally biased region" description="Basic and acidic residues" evidence="1">
    <location>
        <begin position="72"/>
        <end position="95"/>
    </location>
</feature>
<protein>
    <submittedName>
        <fullName evidence="3">Bacterial repeat domain-containing protein</fullName>
    </submittedName>
</protein>
<dbReference type="EMBL" id="CAMXCT030000739">
    <property type="protein sequence ID" value="CAL4770030.1"/>
    <property type="molecule type" value="Genomic_DNA"/>
</dbReference>
<evidence type="ECO:0000313" key="2">
    <source>
        <dbReference type="EMBL" id="CAI3982718.1"/>
    </source>
</evidence>
<feature type="compositionally biased region" description="Basic and acidic residues" evidence="1">
    <location>
        <begin position="128"/>
        <end position="182"/>
    </location>
</feature>
<reference evidence="2" key="1">
    <citation type="submission" date="2022-10" db="EMBL/GenBank/DDBJ databases">
        <authorList>
            <person name="Chen Y."/>
            <person name="Dougan E. K."/>
            <person name="Chan C."/>
            <person name="Rhodes N."/>
            <person name="Thang M."/>
        </authorList>
    </citation>
    <scope>NUCLEOTIDE SEQUENCE</scope>
</reference>
<gene>
    <name evidence="2" type="ORF">C1SCF055_LOCUS10385</name>
</gene>
<evidence type="ECO:0000313" key="4">
    <source>
        <dbReference type="Proteomes" id="UP001152797"/>
    </source>
</evidence>
<evidence type="ECO:0000256" key="1">
    <source>
        <dbReference type="SAM" id="MobiDB-lite"/>
    </source>
</evidence>